<name>A0AAV1W1F9_LUPLU</name>
<keyword evidence="5" id="KW-1185">Reference proteome</keyword>
<dbReference type="Gene3D" id="3.30.160.60">
    <property type="entry name" value="Classic Zinc Finger"/>
    <property type="match status" value="1"/>
</dbReference>
<dbReference type="SMART" id="SM00355">
    <property type="entry name" value="ZnF_C2H2"/>
    <property type="match status" value="3"/>
</dbReference>
<comment type="caution">
    <text evidence="4">The sequence shown here is derived from an EMBL/GenBank/DDBJ whole genome shotgun (WGS) entry which is preliminary data.</text>
</comment>
<dbReference type="SUPFAM" id="SSF57667">
    <property type="entry name" value="beta-beta-alpha zinc fingers"/>
    <property type="match status" value="1"/>
</dbReference>
<keyword evidence="1" id="KW-0479">Metal-binding</keyword>
<protein>
    <recommendedName>
        <fullName evidence="3">C2H2-type domain-containing protein</fullName>
    </recommendedName>
</protein>
<reference evidence="4 5" key="1">
    <citation type="submission" date="2024-03" db="EMBL/GenBank/DDBJ databases">
        <authorList>
            <person name="Martinez-Hernandez J."/>
        </authorList>
    </citation>
    <scope>NUCLEOTIDE SEQUENCE [LARGE SCALE GENOMIC DNA]</scope>
</reference>
<feature type="domain" description="C2H2-type" evidence="3">
    <location>
        <begin position="253"/>
        <end position="280"/>
    </location>
</feature>
<evidence type="ECO:0000259" key="3">
    <source>
        <dbReference type="PROSITE" id="PS50157"/>
    </source>
</evidence>
<dbReference type="InterPro" id="IPR036236">
    <property type="entry name" value="Znf_C2H2_sf"/>
</dbReference>
<evidence type="ECO:0000256" key="1">
    <source>
        <dbReference type="PROSITE-ProRule" id="PRU00042"/>
    </source>
</evidence>
<keyword evidence="1" id="KW-0863">Zinc-finger</keyword>
<dbReference type="Proteomes" id="UP001497480">
    <property type="component" value="Unassembled WGS sequence"/>
</dbReference>
<dbReference type="InterPro" id="IPR044303">
    <property type="entry name" value="ZAT1/4/9"/>
</dbReference>
<dbReference type="PROSITE" id="PS00028">
    <property type="entry name" value="ZINC_FINGER_C2H2_1"/>
    <property type="match status" value="3"/>
</dbReference>
<sequence>MEKHKCKLCRRRFSNGRALGGHMRSHMMNFHLPKKLDSPSPTIQLSFEAESASSSSSEEADNDISYKPVCYGLREKPKRSVRLEDPEFSSVILQDSESETESSKNTTWYTRLISKPCNYRSKRTRKVAVFDNWNKRKQVHERDAMMKRMKLSKDSKAESWVADHEPLCSSSDVSTEEDVAFCLMMLSRDKEWKRQKYHDQEQEQEQSINDQCYEEEDGDEDEDEVERSIEEDSDDESEEEHIYSKNRVRGGRYKCETCNKVFRSYQALGGHRASHKKIKVKISTKMNDEQELQNDNGGSSSPQMVVEKKIHECPVCFRVFASGQALGGHKRTHVIGLAPATTTTKQVSSSTKHGNNFIDLNLPAPVDDDQICQIESSAVLDAEFVNTQSIDG</sequence>
<feature type="domain" description="C2H2-type" evidence="3">
    <location>
        <begin position="4"/>
        <end position="26"/>
    </location>
</feature>
<feature type="compositionally biased region" description="Acidic residues" evidence="2">
    <location>
        <begin position="212"/>
        <end position="239"/>
    </location>
</feature>
<dbReference type="PROSITE" id="PS50157">
    <property type="entry name" value="ZINC_FINGER_C2H2_2"/>
    <property type="match status" value="3"/>
</dbReference>
<organism evidence="4 5">
    <name type="scientific">Lupinus luteus</name>
    <name type="common">European yellow lupine</name>
    <dbReference type="NCBI Taxonomy" id="3873"/>
    <lineage>
        <taxon>Eukaryota</taxon>
        <taxon>Viridiplantae</taxon>
        <taxon>Streptophyta</taxon>
        <taxon>Embryophyta</taxon>
        <taxon>Tracheophyta</taxon>
        <taxon>Spermatophyta</taxon>
        <taxon>Magnoliopsida</taxon>
        <taxon>eudicotyledons</taxon>
        <taxon>Gunneridae</taxon>
        <taxon>Pentapetalae</taxon>
        <taxon>rosids</taxon>
        <taxon>fabids</taxon>
        <taxon>Fabales</taxon>
        <taxon>Fabaceae</taxon>
        <taxon>Papilionoideae</taxon>
        <taxon>50 kb inversion clade</taxon>
        <taxon>genistoids sensu lato</taxon>
        <taxon>core genistoids</taxon>
        <taxon>Genisteae</taxon>
        <taxon>Lupinus</taxon>
    </lineage>
</organism>
<dbReference type="GO" id="GO:0006355">
    <property type="term" value="P:regulation of DNA-templated transcription"/>
    <property type="evidence" value="ECO:0007669"/>
    <property type="project" value="InterPro"/>
</dbReference>
<accession>A0AAV1W1F9</accession>
<proteinExistence type="predicted"/>
<keyword evidence="1" id="KW-0862">Zinc</keyword>
<evidence type="ECO:0000313" key="4">
    <source>
        <dbReference type="EMBL" id="CAL0302926.1"/>
    </source>
</evidence>
<dbReference type="PANTHER" id="PTHR46326:SF2">
    <property type="entry name" value="ZINC FINGER PROTEIN ZAT1-RELATED"/>
    <property type="match status" value="1"/>
</dbReference>
<evidence type="ECO:0000256" key="2">
    <source>
        <dbReference type="SAM" id="MobiDB-lite"/>
    </source>
</evidence>
<gene>
    <name evidence="4" type="ORF">LLUT_LOCUS3986</name>
</gene>
<dbReference type="InterPro" id="IPR013087">
    <property type="entry name" value="Znf_C2H2_type"/>
</dbReference>
<feature type="region of interest" description="Disordered" evidence="2">
    <location>
        <begin position="195"/>
        <end position="245"/>
    </location>
</feature>
<dbReference type="GO" id="GO:0008270">
    <property type="term" value="F:zinc ion binding"/>
    <property type="evidence" value="ECO:0007669"/>
    <property type="project" value="UniProtKB-KW"/>
</dbReference>
<dbReference type="EMBL" id="CAXHTB010000003">
    <property type="protein sequence ID" value="CAL0302926.1"/>
    <property type="molecule type" value="Genomic_DNA"/>
</dbReference>
<dbReference type="PANTHER" id="PTHR46326">
    <property type="entry name" value="ZINC FINGER PROTEIN ZAT1-RELATED"/>
    <property type="match status" value="1"/>
</dbReference>
<feature type="domain" description="C2H2-type" evidence="3">
    <location>
        <begin position="311"/>
        <end position="333"/>
    </location>
</feature>
<dbReference type="Pfam" id="PF13912">
    <property type="entry name" value="zf-C2H2_6"/>
    <property type="match status" value="3"/>
</dbReference>
<evidence type="ECO:0000313" key="5">
    <source>
        <dbReference type="Proteomes" id="UP001497480"/>
    </source>
</evidence>
<dbReference type="AlphaFoldDB" id="A0AAV1W1F9"/>